<dbReference type="EMBL" id="MT143876">
    <property type="protein sequence ID" value="QJB04222.1"/>
    <property type="molecule type" value="Genomic_DNA"/>
</dbReference>
<protein>
    <submittedName>
        <fullName evidence="1">Uncharacterized protein</fullName>
    </submittedName>
</protein>
<sequence length="108" mass="12600">MGRTFIVIRTSFEAGHHWPDCPFNDVAFLRNQHRHIFYVELKKEVFEDRGIEFIRFKRVVEEFIKIKYAGKDLGPTSCEVMAKVLADKFNANSVEISEDLENSAIYEA</sequence>
<name>A0A6M3LY91_9ZZZZ</name>
<proteinExistence type="predicted"/>
<dbReference type="EMBL" id="MT143667">
    <property type="protein sequence ID" value="QJA99783.1"/>
    <property type="molecule type" value="Genomic_DNA"/>
</dbReference>
<gene>
    <name evidence="1" type="ORF">MM171A00907_0007</name>
    <name evidence="2" type="ORF">MM171B00424_0007</name>
</gene>
<evidence type="ECO:0000313" key="2">
    <source>
        <dbReference type="EMBL" id="QJB04222.1"/>
    </source>
</evidence>
<reference evidence="1" key="1">
    <citation type="submission" date="2020-03" db="EMBL/GenBank/DDBJ databases">
        <title>The deep terrestrial virosphere.</title>
        <authorList>
            <person name="Holmfeldt K."/>
            <person name="Nilsson E."/>
            <person name="Simone D."/>
            <person name="Lopez-Fernandez M."/>
            <person name="Wu X."/>
            <person name="de Brujin I."/>
            <person name="Lundin D."/>
            <person name="Andersson A."/>
            <person name="Bertilsson S."/>
            <person name="Dopson M."/>
        </authorList>
    </citation>
    <scope>NUCLEOTIDE SEQUENCE</scope>
    <source>
        <strain evidence="1">MM171A00907</strain>
        <strain evidence="2">MM171B00424</strain>
    </source>
</reference>
<organism evidence="1">
    <name type="scientific">viral metagenome</name>
    <dbReference type="NCBI Taxonomy" id="1070528"/>
    <lineage>
        <taxon>unclassified sequences</taxon>
        <taxon>metagenomes</taxon>
        <taxon>organismal metagenomes</taxon>
    </lineage>
</organism>
<evidence type="ECO:0000313" key="1">
    <source>
        <dbReference type="EMBL" id="QJA99783.1"/>
    </source>
</evidence>
<accession>A0A6M3LY91</accession>
<dbReference type="AlphaFoldDB" id="A0A6M3LY91"/>
<dbReference type="SUPFAM" id="SSF55620">
    <property type="entry name" value="Tetrahydrobiopterin biosynthesis enzymes-like"/>
    <property type="match status" value="1"/>
</dbReference>